<name>A0A9N9GVA8_9GLOM</name>
<accession>A0A9N9GVA8</accession>
<evidence type="ECO:0000313" key="2">
    <source>
        <dbReference type="Proteomes" id="UP000789759"/>
    </source>
</evidence>
<dbReference type="Proteomes" id="UP000789759">
    <property type="component" value="Unassembled WGS sequence"/>
</dbReference>
<evidence type="ECO:0000313" key="1">
    <source>
        <dbReference type="EMBL" id="CAG8632358.1"/>
    </source>
</evidence>
<gene>
    <name evidence="1" type="ORF">CPELLU_LOCUS8448</name>
</gene>
<comment type="caution">
    <text evidence="1">The sequence shown here is derived from an EMBL/GenBank/DDBJ whole genome shotgun (WGS) entry which is preliminary data.</text>
</comment>
<keyword evidence="2" id="KW-1185">Reference proteome</keyword>
<reference evidence="1" key="1">
    <citation type="submission" date="2021-06" db="EMBL/GenBank/DDBJ databases">
        <authorList>
            <person name="Kallberg Y."/>
            <person name="Tangrot J."/>
            <person name="Rosling A."/>
        </authorList>
    </citation>
    <scope>NUCLEOTIDE SEQUENCE</scope>
    <source>
        <strain evidence="1">FL966</strain>
    </source>
</reference>
<proteinExistence type="predicted"/>
<dbReference type="AlphaFoldDB" id="A0A9N9GVA8"/>
<organism evidence="1 2">
    <name type="scientific">Cetraspora pellucida</name>
    <dbReference type="NCBI Taxonomy" id="1433469"/>
    <lineage>
        <taxon>Eukaryota</taxon>
        <taxon>Fungi</taxon>
        <taxon>Fungi incertae sedis</taxon>
        <taxon>Mucoromycota</taxon>
        <taxon>Glomeromycotina</taxon>
        <taxon>Glomeromycetes</taxon>
        <taxon>Diversisporales</taxon>
        <taxon>Gigasporaceae</taxon>
        <taxon>Cetraspora</taxon>
    </lineage>
</organism>
<protein>
    <submittedName>
        <fullName evidence="1">9666_t:CDS:1</fullName>
    </submittedName>
</protein>
<sequence length="139" mass="16274">MFKAIKDAMKDAIKDAIDNLSIFIIDLCYINYLIDLDHEINKSTNEFASNTKNHDSIMKFKKESEIIDIKKKMINDVIDDIVAKKKMRRKLVDTLSSIEKETIKEKVLQIIDIESNDVALQAFLLVYRLFKFQNDSFKH</sequence>
<dbReference type="EMBL" id="CAJVQA010006016">
    <property type="protein sequence ID" value="CAG8632358.1"/>
    <property type="molecule type" value="Genomic_DNA"/>
</dbReference>